<dbReference type="PROSITE" id="PS51208">
    <property type="entry name" value="AUTOTRANSPORTER"/>
    <property type="match status" value="1"/>
</dbReference>
<comment type="caution">
    <text evidence="3">The sequence shown here is derived from an EMBL/GenBank/DDBJ whole genome shotgun (WGS) entry which is preliminary data.</text>
</comment>
<dbReference type="InterPro" id="IPR036709">
    <property type="entry name" value="Autotransporte_beta_dom_sf"/>
</dbReference>
<dbReference type="GO" id="GO:0019867">
    <property type="term" value="C:outer membrane"/>
    <property type="evidence" value="ECO:0007669"/>
    <property type="project" value="InterPro"/>
</dbReference>
<keyword evidence="1" id="KW-0732">Signal</keyword>
<dbReference type="SMART" id="SM00869">
    <property type="entry name" value="Autotransporter"/>
    <property type="match status" value="1"/>
</dbReference>
<feature type="domain" description="Autotransporter" evidence="2">
    <location>
        <begin position="531"/>
        <end position="803"/>
    </location>
</feature>
<dbReference type="Pfam" id="PF03797">
    <property type="entry name" value="Autotransporter"/>
    <property type="match status" value="1"/>
</dbReference>
<sequence length="803" mass="83292">MNTSCLRRSLLALSVAAAAIHTPAIAAPVNYDLGKGPLTDTQQYYDSLNLIGSVNVVESNPQTPTTAAHFIGVTTGSDLKNKGSISIDGATHGTGISIEPGRWGGSRFNFNLINEGSIKVSGLADAGESYGIKDQGSIVTYNFQNSGDIAVSGMNATGVALIGSRMGNGVINEGTITASGTNARGMLLQGTTQGMPVYNGRTLQAKGANAVALTLDGATFKPDPSIRTYGIYNSGLISGESLGIHVSNQPTKGAFLSIAQSYGLIEGGAAAIQVDDGEAYFYWNGGNVKGNLMGLSGVKINGDVNFDGSTIKAGYVTVEKGELTLQQAHTTIIGEFDMEEPSSVLHMFIGNDTNPNLPVLKVTGLADIAPGARLELKARSEDFRTANGGTRYTLISSGKLEGGENLKVSSSSALLEVKSYGVEGNDVKALVSTKSEDVVKQNVLNAGGSSSGAAAVGQVSNAVMSQLGDQDPVFSAFANASSDAQLAKLSEKLGPDVSRGVIQASTNGQALVSNAINTRSSSARSGLSSGDVLAEKGVWLQALSSDADQGSRSGVAGYSANSQGIAVGADGQLNADTTLGIAYSYLNSNVTSDAGSKTDVIGNALTLYGNWTHDNFFVDTSLTYGWNTNESKRYIAGTRAKGDYDSDIFGVNALAGYTLRFNQQVLLEPQIGARYANVAIDAYREKGSSAALSVGSQRYEVGEMGLGARLAAAFDVGAGSLQPEAKAMAWHDFIGDQANATSTFVLGGTPFTTSGAKPARDSYELGLGATYRIGAWSVGGSYDYLTKADFNADTFTAKVRYDF</sequence>
<accession>A0A423GQG4</accession>
<dbReference type="EMBL" id="MOBI01000017">
    <property type="protein sequence ID" value="ROM96038.1"/>
    <property type="molecule type" value="Genomic_DNA"/>
</dbReference>
<dbReference type="InterPro" id="IPR005546">
    <property type="entry name" value="Autotransporte_beta"/>
</dbReference>
<dbReference type="Gene3D" id="2.40.128.130">
    <property type="entry name" value="Autotransporter beta-domain"/>
    <property type="match status" value="1"/>
</dbReference>
<evidence type="ECO:0000313" key="4">
    <source>
        <dbReference type="Proteomes" id="UP000284684"/>
    </source>
</evidence>
<evidence type="ECO:0000256" key="1">
    <source>
        <dbReference type="SAM" id="SignalP"/>
    </source>
</evidence>
<dbReference type="NCBIfam" id="TIGR01414">
    <property type="entry name" value="autotrans_barl"/>
    <property type="match status" value="1"/>
</dbReference>
<gene>
    <name evidence="3" type="ORF">BK658_15900</name>
</gene>
<dbReference type="RefSeq" id="WP_185019841.1">
    <property type="nucleotide sequence ID" value="NZ_MOBI01000017.1"/>
</dbReference>
<dbReference type="Proteomes" id="UP000284684">
    <property type="component" value="Unassembled WGS sequence"/>
</dbReference>
<feature type="chain" id="PRO_5019479838" evidence="1">
    <location>
        <begin position="27"/>
        <end position="803"/>
    </location>
</feature>
<organism evidence="3 4">
    <name type="scientific">Pseudomonas brassicacearum</name>
    <dbReference type="NCBI Taxonomy" id="930166"/>
    <lineage>
        <taxon>Bacteria</taxon>
        <taxon>Pseudomonadati</taxon>
        <taxon>Pseudomonadota</taxon>
        <taxon>Gammaproteobacteria</taxon>
        <taxon>Pseudomonadales</taxon>
        <taxon>Pseudomonadaceae</taxon>
        <taxon>Pseudomonas</taxon>
    </lineage>
</organism>
<name>A0A423GQG4_9PSED</name>
<protein>
    <submittedName>
        <fullName evidence="3">Autotransporter outer membrane beta-barrel domain-containing protein</fullName>
    </submittedName>
</protein>
<evidence type="ECO:0000313" key="3">
    <source>
        <dbReference type="EMBL" id="ROM96038.1"/>
    </source>
</evidence>
<dbReference type="InterPro" id="IPR006315">
    <property type="entry name" value="OM_autotransptr_brl_dom"/>
</dbReference>
<dbReference type="SUPFAM" id="SSF103515">
    <property type="entry name" value="Autotransporter"/>
    <property type="match status" value="1"/>
</dbReference>
<evidence type="ECO:0000259" key="2">
    <source>
        <dbReference type="PROSITE" id="PS51208"/>
    </source>
</evidence>
<feature type="signal peptide" evidence="1">
    <location>
        <begin position="1"/>
        <end position="26"/>
    </location>
</feature>
<dbReference type="AlphaFoldDB" id="A0A423GQG4"/>
<reference evidence="3 4" key="1">
    <citation type="submission" date="2016-10" db="EMBL/GenBank/DDBJ databases">
        <title>Comparative genome analysis of multiple Pseudomonas spp. focuses on biocontrol and plant growth promoting traits.</title>
        <authorList>
            <person name="Tao X.-Y."/>
            <person name="Taylor C.G."/>
        </authorList>
    </citation>
    <scope>NUCLEOTIDE SEQUENCE [LARGE SCALE GENOMIC DNA]</scope>
    <source>
        <strain evidence="3 4">37D10</strain>
    </source>
</reference>
<proteinExistence type="predicted"/>